<sequence>MVKDKDGIQLGNQYNDSNWSLSMDEDYIVFCFGEDGSFDVVKEVKSNNYADDEELQEETDKQMHGNRSNDDEQYQNCTEFFKEEEIKEMEREQIREGIDEFGILYSELGDSNRSEGSNGSFAFPVLNWEWMGSPVKMPKSEDICQKKQKIRFIPFQCCRF</sequence>
<dbReference type="PANTHER" id="PTHR33914">
    <property type="entry name" value="18S PRE-RIBOSOMAL ASSEMBLY PROTEIN GAR2-LIKE PROTEIN"/>
    <property type="match status" value="1"/>
</dbReference>
<dbReference type="InterPro" id="IPR040378">
    <property type="entry name" value="BASL"/>
</dbReference>
<dbReference type="OrthoDB" id="1911716at2759"/>
<name>A0A445EJW6_ARAHY</name>
<evidence type="ECO:0000256" key="1">
    <source>
        <dbReference type="SAM" id="MobiDB-lite"/>
    </source>
</evidence>
<dbReference type="AlphaFoldDB" id="A0A445EJW6"/>
<dbReference type="STRING" id="3818.A0A445EJW6"/>
<feature type="compositionally biased region" description="Basic and acidic residues" evidence="1">
    <location>
        <begin position="58"/>
        <end position="70"/>
    </location>
</feature>
<feature type="region of interest" description="Disordered" evidence="1">
    <location>
        <begin position="49"/>
        <end position="74"/>
    </location>
</feature>
<organism evidence="2 3">
    <name type="scientific">Arachis hypogaea</name>
    <name type="common">Peanut</name>
    <dbReference type="NCBI Taxonomy" id="3818"/>
    <lineage>
        <taxon>Eukaryota</taxon>
        <taxon>Viridiplantae</taxon>
        <taxon>Streptophyta</taxon>
        <taxon>Embryophyta</taxon>
        <taxon>Tracheophyta</taxon>
        <taxon>Spermatophyta</taxon>
        <taxon>Magnoliopsida</taxon>
        <taxon>eudicotyledons</taxon>
        <taxon>Gunneridae</taxon>
        <taxon>Pentapetalae</taxon>
        <taxon>rosids</taxon>
        <taxon>fabids</taxon>
        <taxon>Fabales</taxon>
        <taxon>Fabaceae</taxon>
        <taxon>Papilionoideae</taxon>
        <taxon>50 kb inversion clade</taxon>
        <taxon>dalbergioids sensu lato</taxon>
        <taxon>Dalbergieae</taxon>
        <taxon>Pterocarpus clade</taxon>
        <taxon>Arachis</taxon>
    </lineage>
</organism>
<gene>
    <name evidence="2" type="ORF">Ahy_A01g000251</name>
</gene>
<comment type="caution">
    <text evidence="2">The sequence shown here is derived from an EMBL/GenBank/DDBJ whole genome shotgun (WGS) entry which is preliminary data.</text>
</comment>
<accession>A0A445EJW6</accession>
<dbReference type="EMBL" id="SDMP01000001">
    <property type="protein sequence ID" value="RYR75671.1"/>
    <property type="molecule type" value="Genomic_DNA"/>
</dbReference>
<evidence type="ECO:0000313" key="2">
    <source>
        <dbReference type="EMBL" id="RYR75671.1"/>
    </source>
</evidence>
<dbReference type="PANTHER" id="PTHR33914:SF3">
    <property type="entry name" value="PROTEIN BREAKING OF ASYMMETRY IN THE STOMATAL LINEAGE"/>
    <property type="match status" value="1"/>
</dbReference>
<protein>
    <submittedName>
        <fullName evidence="2">Uncharacterized protein</fullName>
    </submittedName>
</protein>
<dbReference type="Proteomes" id="UP000289738">
    <property type="component" value="Chromosome A01"/>
</dbReference>
<proteinExistence type="predicted"/>
<reference evidence="2 3" key="1">
    <citation type="submission" date="2019-01" db="EMBL/GenBank/DDBJ databases">
        <title>Sequencing of cultivated peanut Arachis hypogaea provides insights into genome evolution and oil improvement.</title>
        <authorList>
            <person name="Chen X."/>
        </authorList>
    </citation>
    <scope>NUCLEOTIDE SEQUENCE [LARGE SCALE GENOMIC DNA]</scope>
    <source>
        <strain evidence="3">cv. Fuhuasheng</strain>
        <tissue evidence="2">Leaves</tissue>
    </source>
</reference>
<keyword evidence="3" id="KW-1185">Reference proteome</keyword>
<dbReference type="GO" id="GO:0009786">
    <property type="term" value="P:regulation of asymmetric cell division"/>
    <property type="evidence" value="ECO:0007669"/>
    <property type="project" value="InterPro"/>
</dbReference>
<evidence type="ECO:0000313" key="3">
    <source>
        <dbReference type="Proteomes" id="UP000289738"/>
    </source>
</evidence>